<keyword evidence="2" id="KW-0808">Transferase</keyword>
<feature type="compositionally biased region" description="Polar residues" evidence="1">
    <location>
        <begin position="25"/>
        <end position="40"/>
    </location>
</feature>
<dbReference type="OrthoDB" id="1194100at2759"/>
<dbReference type="AlphaFoldDB" id="A0A5A7STX3"/>
<dbReference type="Proteomes" id="UP000321947">
    <property type="component" value="Unassembled WGS sequence"/>
</dbReference>
<comment type="caution">
    <text evidence="2">The sequence shown here is derived from an EMBL/GenBank/DDBJ whole genome shotgun (WGS) entry which is preliminary data.</text>
</comment>
<proteinExistence type="predicted"/>
<gene>
    <name evidence="3" type="ORF">E5676_scaffold925G00450</name>
    <name evidence="2" type="ORF">E6C27_scaffold400G00120</name>
</gene>
<protein>
    <submittedName>
        <fullName evidence="2">RNA-directed DNA polymerase-like protein</fullName>
    </submittedName>
</protein>
<feature type="compositionally biased region" description="Basic and acidic residues" evidence="1">
    <location>
        <begin position="42"/>
        <end position="64"/>
    </location>
</feature>
<dbReference type="Proteomes" id="UP000321393">
    <property type="component" value="Unassembled WGS sequence"/>
</dbReference>
<evidence type="ECO:0000313" key="4">
    <source>
        <dbReference type="Proteomes" id="UP000321393"/>
    </source>
</evidence>
<evidence type="ECO:0000313" key="3">
    <source>
        <dbReference type="EMBL" id="TYK02591.1"/>
    </source>
</evidence>
<keyword evidence="2" id="KW-0695">RNA-directed DNA polymerase</keyword>
<name>A0A5A7STX3_CUCMM</name>
<evidence type="ECO:0000256" key="1">
    <source>
        <dbReference type="SAM" id="MobiDB-lite"/>
    </source>
</evidence>
<dbReference type="GO" id="GO:0003964">
    <property type="term" value="F:RNA-directed DNA polymerase activity"/>
    <property type="evidence" value="ECO:0007669"/>
    <property type="project" value="UniProtKB-KW"/>
</dbReference>
<evidence type="ECO:0000313" key="2">
    <source>
        <dbReference type="EMBL" id="KAA0033953.1"/>
    </source>
</evidence>
<keyword evidence="2" id="KW-0548">Nucleotidyltransferase</keyword>
<dbReference type="EMBL" id="SSTD01015517">
    <property type="protein sequence ID" value="TYK02591.1"/>
    <property type="molecule type" value="Genomic_DNA"/>
</dbReference>
<evidence type="ECO:0000313" key="5">
    <source>
        <dbReference type="Proteomes" id="UP000321947"/>
    </source>
</evidence>
<feature type="region of interest" description="Disordered" evidence="1">
    <location>
        <begin position="21"/>
        <end position="85"/>
    </location>
</feature>
<reference evidence="4 5" key="1">
    <citation type="submission" date="2019-08" db="EMBL/GenBank/DDBJ databases">
        <title>Draft genome sequences of two oriental melons (Cucumis melo L. var makuwa).</title>
        <authorList>
            <person name="Kwon S.-Y."/>
        </authorList>
    </citation>
    <scope>NUCLEOTIDE SEQUENCE [LARGE SCALE GENOMIC DNA]</scope>
    <source>
        <strain evidence="5">cv. Chang Bougi</strain>
        <strain evidence="4">cv. SW 3</strain>
        <tissue evidence="2">Leaf</tissue>
    </source>
</reference>
<dbReference type="EMBL" id="SSTE01020493">
    <property type="protein sequence ID" value="KAA0033953.1"/>
    <property type="molecule type" value="Genomic_DNA"/>
</dbReference>
<organism evidence="2 4">
    <name type="scientific">Cucumis melo var. makuwa</name>
    <name type="common">Oriental melon</name>
    <dbReference type="NCBI Taxonomy" id="1194695"/>
    <lineage>
        <taxon>Eukaryota</taxon>
        <taxon>Viridiplantae</taxon>
        <taxon>Streptophyta</taxon>
        <taxon>Embryophyta</taxon>
        <taxon>Tracheophyta</taxon>
        <taxon>Spermatophyta</taxon>
        <taxon>Magnoliopsida</taxon>
        <taxon>eudicotyledons</taxon>
        <taxon>Gunneridae</taxon>
        <taxon>Pentapetalae</taxon>
        <taxon>rosids</taxon>
        <taxon>fabids</taxon>
        <taxon>Cucurbitales</taxon>
        <taxon>Cucurbitaceae</taxon>
        <taxon>Benincaseae</taxon>
        <taxon>Cucumis</taxon>
    </lineage>
</organism>
<sequence>MSAYAAVERLFDLTSDFQDVRHHQSTSPERNKNSFLSSFKGTEGDKRPIRDRMPYQSCKGDKCASGKGFNKQKPESKTALGEGFRKNEGHTNALSQMSSDYWIFSTVMLVDIRQLNGFKRISAMQLDKSLIREEPTSVAILLEALVKPGEIVSKDTMCVLEKCHGVMPNSWPKSLPP</sequence>
<accession>A0A5A7STX3</accession>